<evidence type="ECO:0000313" key="7">
    <source>
        <dbReference type="Proteomes" id="UP000033632"/>
    </source>
</evidence>
<dbReference type="Gene3D" id="3.90.1720.10">
    <property type="entry name" value="endopeptidase domain like (from Nostoc punctiforme)"/>
    <property type="match status" value="1"/>
</dbReference>
<keyword evidence="3" id="KW-0378">Hydrolase</keyword>
<keyword evidence="2" id="KW-0645">Protease</keyword>
<dbReference type="PATRIC" id="fig|443610.3.peg.2301"/>
<comment type="similarity">
    <text evidence="1">Belongs to the peptidase C40 family.</text>
</comment>
<feature type="domain" description="NlpC/P60" evidence="5">
    <location>
        <begin position="1"/>
        <end position="138"/>
    </location>
</feature>
<dbReference type="Proteomes" id="UP000033632">
    <property type="component" value="Unassembled WGS sequence"/>
</dbReference>
<accession>A0A0F5FDW5</accession>
<dbReference type="InterPro" id="IPR038765">
    <property type="entry name" value="Papain-like_cys_pep_sf"/>
</dbReference>
<dbReference type="GO" id="GO:0006508">
    <property type="term" value="P:proteolysis"/>
    <property type="evidence" value="ECO:0007669"/>
    <property type="project" value="UniProtKB-KW"/>
</dbReference>
<dbReference type="STRING" id="443610.VE25_19905"/>
<evidence type="ECO:0000259" key="5">
    <source>
        <dbReference type="PROSITE" id="PS51935"/>
    </source>
</evidence>
<dbReference type="EMBL" id="JZEX01000181">
    <property type="protein sequence ID" value="KKB07026.1"/>
    <property type="molecule type" value="Genomic_DNA"/>
</dbReference>
<evidence type="ECO:0000256" key="1">
    <source>
        <dbReference type="ARBA" id="ARBA00007074"/>
    </source>
</evidence>
<dbReference type="GO" id="GO:0008234">
    <property type="term" value="F:cysteine-type peptidase activity"/>
    <property type="evidence" value="ECO:0007669"/>
    <property type="project" value="UniProtKB-KW"/>
</dbReference>
<comment type="caution">
    <text evidence="6">The sequence shown here is derived from an EMBL/GenBank/DDBJ whole genome shotgun (WGS) entry which is preliminary data.</text>
</comment>
<gene>
    <name evidence="6" type="ORF">VE25_19905</name>
</gene>
<evidence type="ECO:0000256" key="3">
    <source>
        <dbReference type="ARBA" id="ARBA00022801"/>
    </source>
</evidence>
<evidence type="ECO:0000256" key="2">
    <source>
        <dbReference type="ARBA" id="ARBA00022670"/>
    </source>
</evidence>
<evidence type="ECO:0000313" key="6">
    <source>
        <dbReference type="EMBL" id="KKB07026.1"/>
    </source>
</evidence>
<keyword evidence="7" id="KW-1185">Reference proteome</keyword>
<protein>
    <recommendedName>
        <fullName evidence="5">NlpC/P60 domain-containing protein</fullName>
    </recommendedName>
</protein>
<dbReference type="InterPro" id="IPR011929">
    <property type="entry name" value="Phage_pept_NlpC/P60"/>
</dbReference>
<dbReference type="NCBIfam" id="TIGR02219">
    <property type="entry name" value="phage_NlpC_fam"/>
    <property type="match status" value="1"/>
</dbReference>
<organism evidence="6 7">
    <name type="scientific">Devosia geojensis</name>
    <dbReference type="NCBI Taxonomy" id="443610"/>
    <lineage>
        <taxon>Bacteria</taxon>
        <taxon>Pseudomonadati</taxon>
        <taxon>Pseudomonadota</taxon>
        <taxon>Alphaproteobacteria</taxon>
        <taxon>Hyphomicrobiales</taxon>
        <taxon>Devosiaceae</taxon>
        <taxon>Devosia</taxon>
    </lineage>
</organism>
<name>A0A0F5FDW5_9HYPH</name>
<dbReference type="AlphaFoldDB" id="A0A0F5FDW5"/>
<proteinExistence type="inferred from homology"/>
<dbReference type="RefSeq" id="WP_046110427.1">
    <property type="nucleotide sequence ID" value="NZ_JZEX01000181.1"/>
</dbReference>
<reference evidence="6 7" key="1">
    <citation type="submission" date="2015-03" db="EMBL/GenBank/DDBJ databases">
        <authorList>
            <person name="Hassan Y.I."/>
            <person name="Lepp D."/>
            <person name="Li X.-Z."/>
            <person name="Zhou T."/>
        </authorList>
    </citation>
    <scope>NUCLEOTIDE SEQUENCE [LARGE SCALE GENOMIC DNA]</scope>
    <source>
        <strain evidence="6 7">BD-c194</strain>
    </source>
</reference>
<dbReference type="Pfam" id="PF00877">
    <property type="entry name" value="NLPC_P60"/>
    <property type="match status" value="1"/>
</dbReference>
<dbReference type="PROSITE" id="PS51935">
    <property type="entry name" value="NLPC_P60"/>
    <property type="match status" value="1"/>
</dbReference>
<dbReference type="InterPro" id="IPR000064">
    <property type="entry name" value="NLP_P60_dom"/>
</dbReference>
<keyword evidence="4" id="KW-0788">Thiol protease</keyword>
<sequence>MTGDEIAGLARDWLGTPYRHRASMRGAGCDCLGLLRGVWREIHGSEPRPVPAYRADMRDPEHAGALEAAAVELLLPAGPELAAGQVVLFRLNRAAHARHCGILVAPDRFIHAQERLGVVEATLGEAWLRRVAGRFEFPKRFL</sequence>
<dbReference type="OrthoDB" id="6058745at2"/>
<evidence type="ECO:0000256" key="4">
    <source>
        <dbReference type="ARBA" id="ARBA00022807"/>
    </source>
</evidence>
<dbReference type="SUPFAM" id="SSF54001">
    <property type="entry name" value="Cysteine proteinases"/>
    <property type="match status" value="1"/>
</dbReference>